<dbReference type="AlphaFoldDB" id="A0A9W4XF74"/>
<comment type="caution">
    <text evidence="3">The sequence shown here is derived from an EMBL/GenBank/DDBJ whole genome shotgun (WGS) entry which is preliminary data.</text>
</comment>
<proteinExistence type="predicted"/>
<feature type="region of interest" description="Disordered" evidence="1">
    <location>
        <begin position="317"/>
        <end position="351"/>
    </location>
</feature>
<protein>
    <submittedName>
        <fullName evidence="3">Uncharacterized protein</fullName>
    </submittedName>
</protein>
<feature type="compositionally biased region" description="Pro residues" evidence="1">
    <location>
        <begin position="321"/>
        <end position="332"/>
    </location>
</feature>
<dbReference type="EMBL" id="CAOQHR010000002">
    <property type="protein sequence ID" value="CAI6292597.1"/>
    <property type="molecule type" value="Genomic_DNA"/>
</dbReference>
<feature type="region of interest" description="Disordered" evidence="1">
    <location>
        <begin position="178"/>
        <end position="204"/>
    </location>
</feature>
<feature type="compositionally biased region" description="Low complexity" evidence="1">
    <location>
        <begin position="91"/>
        <end position="102"/>
    </location>
</feature>
<dbReference type="Proteomes" id="UP001152607">
    <property type="component" value="Unassembled WGS sequence"/>
</dbReference>
<evidence type="ECO:0000256" key="2">
    <source>
        <dbReference type="SAM" id="SignalP"/>
    </source>
</evidence>
<keyword evidence="4" id="KW-1185">Reference proteome</keyword>
<feature type="region of interest" description="Disordered" evidence="1">
    <location>
        <begin position="91"/>
        <end position="134"/>
    </location>
</feature>
<feature type="signal peptide" evidence="2">
    <location>
        <begin position="1"/>
        <end position="23"/>
    </location>
</feature>
<sequence length="601" mass="63019">MFMIMILRMYSPIWVSLILPVASVSVFWNDTSPGSTTTTTTTGSLANITLSTKTSACQTTVTQISPYTKTAIETRGYNVVTRYTTITKTRTYYPSTSSPNSSIRKRDDPSIAGERSGSRTPNTPDTPIFTQPPVSSGINACLTITTTRMPTYTVTTLEIEQRTSILTETLIRSYFITPPKPTFTETTTTQNGNDNKPEPPRTSTWSSAITTLPIPEPGETFSLPPDPTTSFVLPTPSVGQPTVLPSSRTPVPIGTFMPLPHATNPGNPVTSSPGLGLHLGNGATLLPGSATTLSNQVISLPATPSFIQINGNTFPLLPSATFPPNPNPPSSPPQNGDKPNPSSGAISTAGKPTYTVSTAPLPFSLLSTYLLNGTKGSNGGGEAKPLFSLTLPDGHILSISPEDLKQTSDKARKTYTYKGHLISLSYNPGIGEVELMVDDQRISSFSPILASSVLRSGDAIFSFESVIGGAVRLFDGEVGLVSVNGMGGDGDIGGILGIEGVSLVLEHGGIVVTSNQGGGGEGGTNHVEKESAIRSTTSSGMSTLFTELPNGLFSTGELSVPGATQTSSPSAVASDSFGETRFSFHGKKVLGVWLMGYLAVI</sequence>
<accession>A0A9W4XF74</accession>
<name>A0A9W4XF74_9PLEO</name>
<organism evidence="3 4">
    <name type="scientific">Periconia digitata</name>
    <dbReference type="NCBI Taxonomy" id="1303443"/>
    <lineage>
        <taxon>Eukaryota</taxon>
        <taxon>Fungi</taxon>
        <taxon>Dikarya</taxon>
        <taxon>Ascomycota</taxon>
        <taxon>Pezizomycotina</taxon>
        <taxon>Dothideomycetes</taxon>
        <taxon>Pleosporomycetidae</taxon>
        <taxon>Pleosporales</taxon>
        <taxon>Massarineae</taxon>
        <taxon>Periconiaceae</taxon>
        <taxon>Periconia</taxon>
    </lineage>
</organism>
<evidence type="ECO:0000256" key="1">
    <source>
        <dbReference type="SAM" id="MobiDB-lite"/>
    </source>
</evidence>
<evidence type="ECO:0000313" key="4">
    <source>
        <dbReference type="Proteomes" id="UP001152607"/>
    </source>
</evidence>
<feature type="chain" id="PRO_5040905501" evidence="2">
    <location>
        <begin position="24"/>
        <end position="601"/>
    </location>
</feature>
<reference evidence="3" key="1">
    <citation type="submission" date="2023-01" db="EMBL/GenBank/DDBJ databases">
        <authorList>
            <person name="Van Ghelder C."/>
            <person name="Rancurel C."/>
        </authorList>
    </citation>
    <scope>NUCLEOTIDE SEQUENCE</scope>
    <source>
        <strain evidence="3">CNCM I-4278</strain>
    </source>
</reference>
<gene>
    <name evidence="3" type="ORF">PDIGIT_LOCUS2515</name>
</gene>
<evidence type="ECO:0000313" key="3">
    <source>
        <dbReference type="EMBL" id="CAI6292597.1"/>
    </source>
</evidence>
<feature type="compositionally biased region" description="Polar residues" evidence="1">
    <location>
        <begin position="118"/>
        <end position="134"/>
    </location>
</feature>
<keyword evidence="2" id="KW-0732">Signal</keyword>